<dbReference type="EC" id="2.4.-.-" evidence="5"/>
<proteinExistence type="inferred from homology"/>
<dbReference type="Gene3D" id="3.90.550.10">
    <property type="entry name" value="Spore Coat Polysaccharide Biosynthesis Protein SpsA, Chain A"/>
    <property type="match status" value="1"/>
</dbReference>
<comment type="similarity">
    <text evidence="1">Belongs to the glycosyltransferase 2 family.</text>
</comment>
<feature type="domain" description="Glycosyltransferase 2-like" evidence="4">
    <location>
        <begin position="4"/>
        <end position="134"/>
    </location>
</feature>
<keyword evidence="3 5" id="KW-0808">Transferase</keyword>
<keyword evidence="2 5" id="KW-0328">Glycosyltransferase</keyword>
<dbReference type="EMBL" id="NKCZ01000119">
    <property type="protein sequence ID" value="POD82456.1"/>
    <property type="molecule type" value="Genomic_DNA"/>
</dbReference>
<protein>
    <submittedName>
        <fullName evidence="5">Putative glycosyltransferase</fullName>
        <ecNumber evidence="5">2.4.-.-</ecNumber>
    </submittedName>
</protein>
<dbReference type="GO" id="GO:0016757">
    <property type="term" value="F:glycosyltransferase activity"/>
    <property type="evidence" value="ECO:0007669"/>
    <property type="project" value="UniProtKB-KW"/>
</dbReference>
<evidence type="ECO:0000256" key="1">
    <source>
        <dbReference type="ARBA" id="ARBA00006739"/>
    </source>
</evidence>
<dbReference type="SUPFAM" id="SSF53448">
    <property type="entry name" value="Nucleotide-diphospho-sugar transferases"/>
    <property type="match status" value="1"/>
</dbReference>
<dbReference type="Pfam" id="PF00535">
    <property type="entry name" value="Glycos_transf_2"/>
    <property type="match status" value="1"/>
</dbReference>
<dbReference type="PANTHER" id="PTHR43685">
    <property type="entry name" value="GLYCOSYLTRANSFERASE"/>
    <property type="match status" value="1"/>
</dbReference>
<comment type="caution">
    <text evidence="5">The sequence shown here is derived from an EMBL/GenBank/DDBJ whole genome shotgun (WGS) entry which is preliminary data.</text>
</comment>
<accession>A0A2S3U361</accession>
<dbReference type="AlphaFoldDB" id="A0A2S3U361"/>
<evidence type="ECO:0000256" key="3">
    <source>
        <dbReference type="ARBA" id="ARBA00022679"/>
    </source>
</evidence>
<evidence type="ECO:0000313" key="6">
    <source>
        <dbReference type="Proteomes" id="UP000236990"/>
    </source>
</evidence>
<dbReference type="InterPro" id="IPR050834">
    <property type="entry name" value="Glycosyltransf_2"/>
</dbReference>
<evidence type="ECO:0000313" key="5">
    <source>
        <dbReference type="EMBL" id="POD82456.1"/>
    </source>
</evidence>
<sequence length="166" mass="18626">MAISVIMSVYNERPEQVQQAVDSILKQTYLPREFVIVLDNPERSDLKDLLMDYDCRVEMIKLVCNPENLGLAASLNKAIELASNELIARMDADDISVTNRLEVELEALKTRDLDLISGNIAYLDEQDEVVGEKSAIPEAEPLIQKILPYGSTIIHPTVLMRKTAVQ</sequence>
<dbReference type="InterPro" id="IPR029044">
    <property type="entry name" value="Nucleotide-diphossugar_trans"/>
</dbReference>
<evidence type="ECO:0000259" key="4">
    <source>
        <dbReference type="Pfam" id="PF00535"/>
    </source>
</evidence>
<organism evidence="5 6">
    <name type="scientific">Lactiplantibacillus plantarum subsp. plantarum</name>
    <dbReference type="NCBI Taxonomy" id="337330"/>
    <lineage>
        <taxon>Bacteria</taxon>
        <taxon>Bacillati</taxon>
        <taxon>Bacillota</taxon>
        <taxon>Bacilli</taxon>
        <taxon>Lactobacillales</taxon>
        <taxon>Lactobacillaceae</taxon>
        <taxon>Lactiplantibacillus</taxon>
    </lineage>
</organism>
<name>A0A2S3U361_LACPN</name>
<dbReference type="Proteomes" id="UP000236990">
    <property type="component" value="Unassembled WGS sequence"/>
</dbReference>
<evidence type="ECO:0000256" key="2">
    <source>
        <dbReference type="ARBA" id="ARBA00022676"/>
    </source>
</evidence>
<dbReference type="InterPro" id="IPR001173">
    <property type="entry name" value="Glyco_trans_2-like"/>
</dbReference>
<dbReference type="PANTHER" id="PTHR43685:SF5">
    <property type="entry name" value="GLYCOSYLTRANSFERASE EPSE-RELATED"/>
    <property type="match status" value="1"/>
</dbReference>
<reference evidence="5 6" key="1">
    <citation type="submission" date="2017-06" db="EMBL/GenBank/DDBJ databases">
        <title>Genome sequence of Lactobacillus plantarum subsp. plantarum strain SRCM101258.</title>
        <authorList>
            <person name="Cho S.H."/>
        </authorList>
    </citation>
    <scope>NUCLEOTIDE SEQUENCE [LARGE SCALE GENOMIC DNA]</scope>
    <source>
        <strain evidence="5 6">SRCM101258</strain>
    </source>
</reference>
<gene>
    <name evidence="5" type="ORF">S101258_02533</name>
</gene>